<keyword evidence="6" id="KW-0408">Iron</keyword>
<dbReference type="InterPro" id="IPR014710">
    <property type="entry name" value="RmlC-like_jellyroll"/>
</dbReference>
<dbReference type="InterPro" id="IPR011051">
    <property type="entry name" value="RmlC_Cupin_sf"/>
</dbReference>
<dbReference type="OrthoDB" id="271433at2759"/>
<sequence length="245" mass="27086">MEMEMEKSKVQRLFDACNHVFTQKDLPTYQQILSLKNLLDTFEAVDVGIDEFRLPRSPSSSPEEGNNKDLIFGQGVAEITYIHIHECDRFSIGIFCFPAGAIFPLHDHPGMTVFSKLLYGSMYVKAYDWLKVDNSSCRTIGVARTVMDGILSAPIEPSILFPKSGGNIHSFTALTPCAVLDVLSPPYSEDHGRPSTYFSQYPIPSLSGYTVLEEIELPGDLVVIGAPYLGPSIVDASDDRSVEQN</sequence>
<organism evidence="8 9">
    <name type="scientific">Jatropha curcas</name>
    <name type="common">Barbados nut</name>
    <dbReference type="NCBI Taxonomy" id="180498"/>
    <lineage>
        <taxon>Eukaryota</taxon>
        <taxon>Viridiplantae</taxon>
        <taxon>Streptophyta</taxon>
        <taxon>Embryophyta</taxon>
        <taxon>Tracheophyta</taxon>
        <taxon>Spermatophyta</taxon>
        <taxon>Magnoliopsida</taxon>
        <taxon>eudicotyledons</taxon>
        <taxon>Gunneridae</taxon>
        <taxon>Pentapetalae</taxon>
        <taxon>rosids</taxon>
        <taxon>fabids</taxon>
        <taxon>Malpighiales</taxon>
        <taxon>Euphorbiaceae</taxon>
        <taxon>Crotonoideae</taxon>
        <taxon>Jatropheae</taxon>
        <taxon>Jatropha</taxon>
    </lineage>
</organism>
<evidence type="ECO:0000256" key="6">
    <source>
        <dbReference type="ARBA" id="ARBA00023004"/>
    </source>
</evidence>
<dbReference type="InterPro" id="IPR012864">
    <property type="entry name" value="PCO/ADO"/>
</dbReference>
<reference evidence="8 9" key="1">
    <citation type="journal article" date="2014" name="PLoS ONE">
        <title>Global Analysis of Gene Expression Profiles in Physic Nut (Jatropha curcas L.) Seedlings Exposed to Salt Stress.</title>
        <authorList>
            <person name="Zhang L."/>
            <person name="Zhang C."/>
            <person name="Wu P."/>
            <person name="Chen Y."/>
            <person name="Li M."/>
            <person name="Jiang H."/>
            <person name="Wu G."/>
        </authorList>
    </citation>
    <scope>NUCLEOTIDE SEQUENCE [LARGE SCALE GENOMIC DNA]</scope>
    <source>
        <strain evidence="9">cv. GZQX0401</strain>
        <tissue evidence="8">Young leaves</tissue>
    </source>
</reference>
<evidence type="ECO:0000313" key="8">
    <source>
        <dbReference type="EMBL" id="KDP41412.1"/>
    </source>
</evidence>
<dbReference type="Proteomes" id="UP000027138">
    <property type="component" value="Unassembled WGS sequence"/>
</dbReference>
<evidence type="ECO:0000256" key="7">
    <source>
        <dbReference type="ARBA" id="ARBA00024284"/>
    </source>
</evidence>
<comment type="catalytic activity">
    <reaction evidence="7">
        <text>L-cysteine + O2 = 3-sulfino-L-alanine + H(+)</text>
        <dbReference type="Rhea" id="RHEA:20441"/>
        <dbReference type="ChEBI" id="CHEBI:15378"/>
        <dbReference type="ChEBI" id="CHEBI:15379"/>
        <dbReference type="ChEBI" id="CHEBI:35235"/>
        <dbReference type="ChEBI" id="CHEBI:61085"/>
        <dbReference type="EC" id="1.13.11.20"/>
    </reaction>
    <physiologicalReaction direction="left-to-right" evidence="7">
        <dbReference type="Rhea" id="RHEA:20442"/>
    </physiologicalReaction>
</comment>
<gene>
    <name evidence="8" type="ORF">JCGZ_15819</name>
</gene>
<dbReference type="GO" id="GO:0017172">
    <property type="term" value="F:cysteine dioxygenase activity"/>
    <property type="evidence" value="ECO:0007669"/>
    <property type="project" value="UniProtKB-EC"/>
</dbReference>
<dbReference type="PANTHER" id="PTHR22966">
    <property type="entry name" value="2-AMINOETHANETHIOL DIOXYGENASE"/>
    <property type="match status" value="1"/>
</dbReference>
<name>A0A067KZ18_JATCU</name>
<dbReference type="GO" id="GO:0046872">
    <property type="term" value="F:metal ion binding"/>
    <property type="evidence" value="ECO:0007669"/>
    <property type="project" value="UniProtKB-KW"/>
</dbReference>
<evidence type="ECO:0000256" key="4">
    <source>
        <dbReference type="ARBA" id="ARBA00022723"/>
    </source>
</evidence>
<keyword evidence="4" id="KW-0479">Metal-binding</keyword>
<dbReference type="PANTHER" id="PTHR22966:SF52">
    <property type="entry name" value="CYSTEINE DIOXYGENASE"/>
    <property type="match status" value="1"/>
</dbReference>
<dbReference type="SUPFAM" id="SSF51182">
    <property type="entry name" value="RmlC-like cupins"/>
    <property type="match status" value="1"/>
</dbReference>
<dbReference type="Gene3D" id="2.60.120.10">
    <property type="entry name" value="Jelly Rolls"/>
    <property type="match status" value="1"/>
</dbReference>
<evidence type="ECO:0000256" key="5">
    <source>
        <dbReference type="ARBA" id="ARBA00023002"/>
    </source>
</evidence>
<comment type="similarity">
    <text evidence="2">Belongs to the cysteine dioxygenase family.</text>
</comment>
<dbReference type="AlphaFoldDB" id="A0A067KZ18"/>
<dbReference type="GO" id="GO:0070483">
    <property type="term" value="P:detection of hypoxia"/>
    <property type="evidence" value="ECO:0007669"/>
    <property type="project" value="UniProtKB-ARBA"/>
</dbReference>
<evidence type="ECO:0000313" key="9">
    <source>
        <dbReference type="Proteomes" id="UP000027138"/>
    </source>
</evidence>
<dbReference type="EC" id="1.13.11.20" evidence="3"/>
<keyword evidence="5" id="KW-0560">Oxidoreductase</keyword>
<proteinExistence type="inferred from homology"/>
<keyword evidence="9" id="KW-1185">Reference proteome</keyword>
<comment type="cofactor">
    <cofactor evidence="1">
        <name>Fe(2+)</name>
        <dbReference type="ChEBI" id="CHEBI:29033"/>
    </cofactor>
</comment>
<accession>A0A067KZ18</accession>
<dbReference type="STRING" id="180498.A0A067KZ18"/>
<evidence type="ECO:0000256" key="2">
    <source>
        <dbReference type="ARBA" id="ARBA00006622"/>
    </source>
</evidence>
<protein>
    <recommendedName>
        <fullName evidence="3">cysteine dioxygenase</fullName>
        <ecNumber evidence="3">1.13.11.20</ecNumber>
    </recommendedName>
</protein>
<dbReference type="CDD" id="cd20289">
    <property type="entry name" value="cupin_ADO"/>
    <property type="match status" value="1"/>
</dbReference>
<evidence type="ECO:0000256" key="3">
    <source>
        <dbReference type="ARBA" id="ARBA00013133"/>
    </source>
</evidence>
<evidence type="ECO:0000256" key="1">
    <source>
        <dbReference type="ARBA" id="ARBA00001954"/>
    </source>
</evidence>
<dbReference type="Pfam" id="PF07847">
    <property type="entry name" value="PCO_ADO"/>
    <property type="match status" value="1"/>
</dbReference>
<dbReference type="EMBL" id="KK914318">
    <property type="protein sequence ID" value="KDP41412.1"/>
    <property type="molecule type" value="Genomic_DNA"/>
</dbReference>